<sequence>MSRDGSIHTRIPDVEEKLKLEKVLLEQIESHIGYQPRIIEVSEIFTEVVTGTNYYVKACVKIGSHNYIHARIFEHMQCYGGEITVESVLENMSSMDLLSYF</sequence>
<comment type="caution">
    <text evidence="1">The sequence shown here is derived from an EMBL/GenBank/DDBJ whole genome shotgun (WGS) entry which is preliminary data.</text>
</comment>
<organism evidence="1 2">
    <name type="scientific">Fasciola gigantica</name>
    <name type="common">Giant liver fluke</name>
    <dbReference type="NCBI Taxonomy" id="46835"/>
    <lineage>
        <taxon>Eukaryota</taxon>
        <taxon>Metazoa</taxon>
        <taxon>Spiralia</taxon>
        <taxon>Lophotrochozoa</taxon>
        <taxon>Platyhelminthes</taxon>
        <taxon>Trematoda</taxon>
        <taxon>Digenea</taxon>
        <taxon>Plagiorchiida</taxon>
        <taxon>Echinostomata</taxon>
        <taxon>Echinostomatoidea</taxon>
        <taxon>Fasciolidae</taxon>
        <taxon>Fasciola</taxon>
    </lineage>
</organism>
<dbReference type="EMBL" id="SUNJ01008172">
    <property type="protein sequence ID" value="TPP61429.1"/>
    <property type="molecule type" value="Genomic_DNA"/>
</dbReference>
<dbReference type="OrthoDB" id="2429551at2759"/>
<evidence type="ECO:0000313" key="2">
    <source>
        <dbReference type="Proteomes" id="UP000316759"/>
    </source>
</evidence>
<keyword evidence="2" id="KW-1185">Reference proteome</keyword>
<dbReference type="InterPro" id="IPR046350">
    <property type="entry name" value="Cystatin_sf"/>
</dbReference>
<dbReference type="AlphaFoldDB" id="A0A504YM78"/>
<gene>
    <name evidence="1" type="ORF">FGIG_04399</name>
</gene>
<accession>A0A504YM78</accession>
<dbReference type="Proteomes" id="UP000316759">
    <property type="component" value="Unassembled WGS sequence"/>
</dbReference>
<evidence type="ECO:0000313" key="1">
    <source>
        <dbReference type="EMBL" id="TPP61429.1"/>
    </source>
</evidence>
<dbReference type="STRING" id="46835.A0A504YM78"/>
<reference evidence="1 2" key="1">
    <citation type="submission" date="2019-04" db="EMBL/GenBank/DDBJ databases">
        <title>Annotation for the trematode Fasciola gigantica.</title>
        <authorList>
            <person name="Choi Y.-J."/>
        </authorList>
    </citation>
    <scope>NUCLEOTIDE SEQUENCE [LARGE SCALE GENOMIC DNA]</scope>
    <source>
        <strain evidence="1">Uganda_cow_1</strain>
    </source>
</reference>
<name>A0A504YM78_FASGI</name>
<protein>
    <submittedName>
        <fullName evidence="1">Stefin-1</fullName>
    </submittedName>
</protein>
<proteinExistence type="predicted"/>
<dbReference type="Gene3D" id="3.10.450.10">
    <property type="match status" value="1"/>
</dbReference>
<dbReference type="SUPFAM" id="SSF54403">
    <property type="entry name" value="Cystatin/monellin"/>
    <property type="match status" value="1"/>
</dbReference>